<dbReference type="RefSeq" id="WP_215242112.1">
    <property type="nucleotide sequence ID" value="NZ_CAJRAF010000004.1"/>
</dbReference>
<accession>A0A916JGV8</accession>
<dbReference type="Proteomes" id="UP000680038">
    <property type="component" value="Unassembled WGS sequence"/>
</dbReference>
<proteinExistence type="predicted"/>
<sequence length="63" mass="7343">MAQAGVFKMKEDQSSEIRIFKDQVLEIVPDADFRFSLVILKDGNKYFLCGTEKDIWEALERTE</sequence>
<organism evidence="1 2">
    <name type="scientific">Dyadobacter helix</name>
    <dbReference type="NCBI Taxonomy" id="2822344"/>
    <lineage>
        <taxon>Bacteria</taxon>
        <taxon>Pseudomonadati</taxon>
        <taxon>Bacteroidota</taxon>
        <taxon>Cytophagia</taxon>
        <taxon>Cytophagales</taxon>
        <taxon>Spirosomataceae</taxon>
        <taxon>Dyadobacter</taxon>
    </lineage>
</organism>
<protein>
    <submittedName>
        <fullName evidence="1">Uncharacterized protein</fullName>
    </submittedName>
</protein>
<evidence type="ECO:0000313" key="1">
    <source>
        <dbReference type="EMBL" id="CAG5017452.1"/>
    </source>
</evidence>
<evidence type="ECO:0000313" key="2">
    <source>
        <dbReference type="Proteomes" id="UP000680038"/>
    </source>
</evidence>
<dbReference type="EMBL" id="CAJRAF010000004">
    <property type="protein sequence ID" value="CAG5017452.1"/>
    <property type="molecule type" value="Genomic_DNA"/>
</dbReference>
<comment type="caution">
    <text evidence="1">The sequence shown here is derived from an EMBL/GenBank/DDBJ whole genome shotgun (WGS) entry which is preliminary data.</text>
</comment>
<reference evidence="1" key="1">
    <citation type="submission" date="2021-04" db="EMBL/GenBank/DDBJ databases">
        <authorList>
            <person name="Rodrigo-Torres L."/>
            <person name="Arahal R. D."/>
            <person name="Lucena T."/>
        </authorList>
    </citation>
    <scope>NUCLEOTIDE SEQUENCE</scope>
    <source>
        <strain evidence="1">CECT 9275</strain>
    </source>
</reference>
<keyword evidence="2" id="KW-1185">Reference proteome</keyword>
<dbReference type="AlphaFoldDB" id="A0A916JGV8"/>
<gene>
    <name evidence="1" type="ORF">DYBT9275_05774</name>
</gene>
<name>A0A916JGV8_9BACT</name>